<dbReference type="Proteomes" id="UP000515159">
    <property type="component" value="Chromosome 12"/>
</dbReference>
<evidence type="ECO:0000313" key="2">
    <source>
        <dbReference type="RefSeq" id="XP_033772996.1"/>
    </source>
</evidence>
<protein>
    <submittedName>
        <fullName evidence="2">Radiation-inducible immediate-early gene IEX-1</fullName>
    </submittedName>
</protein>
<reference evidence="2" key="1">
    <citation type="submission" date="2025-08" db="UniProtKB">
        <authorList>
            <consortium name="RefSeq"/>
        </authorList>
    </citation>
    <scope>IDENTIFICATION</scope>
</reference>
<accession>A0A6P8PBU8</accession>
<proteinExistence type="predicted"/>
<sequence length="201" mass="22438">MCWARDHRGLKVTVSATAAHLPPPQIAMAQPSRSLGRTAPGAQFFTFDPLPETLGTEQRVPSQIKGKKRCRKVLYPPVVRRYLPAEEKCQGQRLLFLLLGIVFFQVYNATESQEDALVPYSAPGIGAQQHPFLEETLGHPEDYWQREDLTVSSLALEKPTKGECLPCPSGRHWALTEETISNRMGSVTRDITTPKLCLTQP</sequence>
<dbReference type="OrthoDB" id="9949267at2759"/>
<keyword evidence="1" id="KW-1185">Reference proteome</keyword>
<dbReference type="PANTHER" id="PTHR16915">
    <property type="entry name" value="IMMEDIATE EARLY RESPONSE 3"/>
    <property type="match status" value="1"/>
</dbReference>
<dbReference type="GeneID" id="117346887"/>
<dbReference type="PANTHER" id="PTHR16915:SF0">
    <property type="entry name" value="RADIATION-INDUCIBLE IMMEDIATE-EARLY GENE IEX-1"/>
    <property type="match status" value="1"/>
</dbReference>
<name>A0A6P8PBU8_GEOSA</name>
<dbReference type="GO" id="GO:0043066">
    <property type="term" value="P:negative regulation of apoptotic process"/>
    <property type="evidence" value="ECO:0007669"/>
    <property type="project" value="InterPro"/>
</dbReference>
<dbReference type="GO" id="GO:0005634">
    <property type="term" value="C:nucleus"/>
    <property type="evidence" value="ECO:0007669"/>
    <property type="project" value="TreeGrafter"/>
</dbReference>
<dbReference type="InParanoid" id="A0A6P8PBU8"/>
<dbReference type="RefSeq" id="XP_033772996.1">
    <property type="nucleotide sequence ID" value="XM_033917105.1"/>
</dbReference>
<dbReference type="KEGG" id="gsh:117346887"/>
<organism evidence="1 2">
    <name type="scientific">Geotrypetes seraphini</name>
    <name type="common">Gaboon caecilian</name>
    <name type="synonym">Caecilia seraphini</name>
    <dbReference type="NCBI Taxonomy" id="260995"/>
    <lineage>
        <taxon>Eukaryota</taxon>
        <taxon>Metazoa</taxon>
        <taxon>Chordata</taxon>
        <taxon>Craniata</taxon>
        <taxon>Vertebrata</taxon>
        <taxon>Euteleostomi</taxon>
        <taxon>Amphibia</taxon>
        <taxon>Gymnophiona</taxon>
        <taxon>Geotrypetes</taxon>
    </lineage>
</organism>
<dbReference type="InterPro" id="IPR024829">
    <property type="entry name" value="IEX-1"/>
</dbReference>
<dbReference type="CTD" id="8870"/>
<gene>
    <name evidence="2" type="primary">IER3</name>
</gene>
<dbReference type="AlphaFoldDB" id="A0A6P8PBU8"/>
<dbReference type="GO" id="GO:0006974">
    <property type="term" value="P:DNA damage response"/>
    <property type="evidence" value="ECO:0007669"/>
    <property type="project" value="TreeGrafter"/>
</dbReference>
<dbReference type="PRINTS" id="PR02100">
    <property type="entry name" value="GENEIEX1"/>
</dbReference>
<evidence type="ECO:0000313" key="1">
    <source>
        <dbReference type="Proteomes" id="UP000515159"/>
    </source>
</evidence>
<dbReference type="FunCoup" id="A0A6P8PBU8">
    <property type="interactions" value="791"/>
</dbReference>